<dbReference type="Proteomes" id="UP000663929">
    <property type="component" value="Chromosome"/>
</dbReference>
<dbReference type="CDD" id="cd20303">
    <property type="entry name" value="cupin_ChrR_1"/>
    <property type="match status" value="1"/>
</dbReference>
<dbReference type="InterPro" id="IPR014710">
    <property type="entry name" value="RmlC-like_jellyroll"/>
</dbReference>
<name>A0A8A4TMR3_SULCO</name>
<protein>
    <submittedName>
        <fullName evidence="2">Cupin domain-containing protein</fullName>
    </submittedName>
</protein>
<evidence type="ECO:0000313" key="3">
    <source>
        <dbReference type="Proteomes" id="UP000663929"/>
    </source>
</evidence>
<dbReference type="AlphaFoldDB" id="A0A8A4TMR3"/>
<proteinExistence type="predicted"/>
<dbReference type="InterPro" id="IPR025979">
    <property type="entry name" value="ChrR-like_cupin_dom"/>
</dbReference>
<feature type="domain" description="ChrR-like cupin" evidence="1">
    <location>
        <begin position="119"/>
        <end position="219"/>
    </location>
</feature>
<dbReference type="InterPro" id="IPR011051">
    <property type="entry name" value="RmlC_Cupin_sf"/>
</dbReference>
<evidence type="ECO:0000259" key="1">
    <source>
        <dbReference type="Pfam" id="PF12973"/>
    </source>
</evidence>
<gene>
    <name evidence="2" type="ORF">J3U87_31825</name>
</gene>
<dbReference type="SUPFAM" id="SSF51182">
    <property type="entry name" value="RmlC-like cupins"/>
    <property type="match status" value="2"/>
</dbReference>
<dbReference type="EMBL" id="CP071793">
    <property type="protein sequence ID" value="QTD50198.1"/>
    <property type="molecule type" value="Genomic_DNA"/>
</dbReference>
<organism evidence="2 3">
    <name type="scientific">Sulfidibacter corallicola</name>
    <dbReference type="NCBI Taxonomy" id="2818388"/>
    <lineage>
        <taxon>Bacteria</taxon>
        <taxon>Pseudomonadati</taxon>
        <taxon>Acidobacteriota</taxon>
        <taxon>Holophagae</taxon>
        <taxon>Acanthopleuribacterales</taxon>
        <taxon>Acanthopleuribacteraceae</taxon>
        <taxon>Sulfidibacter</taxon>
    </lineage>
</organism>
<dbReference type="Pfam" id="PF12973">
    <property type="entry name" value="Cupin_7"/>
    <property type="match status" value="2"/>
</dbReference>
<accession>A0A8A4TMR3</accession>
<evidence type="ECO:0000313" key="2">
    <source>
        <dbReference type="EMBL" id="QTD50198.1"/>
    </source>
</evidence>
<dbReference type="Gene3D" id="2.60.120.10">
    <property type="entry name" value="Jelly Rolls"/>
    <property type="match status" value="1"/>
</dbReference>
<reference evidence="2" key="1">
    <citation type="submission" date="2021-03" db="EMBL/GenBank/DDBJ databases">
        <title>Acanthopleuribacteraceae sp. M133.</title>
        <authorList>
            <person name="Wang G."/>
        </authorList>
    </citation>
    <scope>NUCLEOTIDE SEQUENCE</scope>
    <source>
        <strain evidence="2">M133</strain>
    </source>
</reference>
<sequence length="225" mass="24843">MASIHMDLTEAVSTHTDELDWVASPQPGVMRKRLEREAAESGRATTIVRYDSGAAFPAHRHPGGEEYFVLQGTFSDENGDFGEGTYVRNPPGSRHEPFSREGCTIFVKLGQMAPTGEPQVMVDTHARAWVATEIEGYWRMPLFTSSQNSEEVTLERLEAGVTVPANAVEGGEEILVLSGDLRVDDIPYPTHSWIRHPAGSHRSIVGGTDCVFWVKRGHLRQGTLQ</sequence>
<dbReference type="RefSeq" id="WP_237379829.1">
    <property type="nucleotide sequence ID" value="NZ_CP071793.1"/>
</dbReference>
<keyword evidence="3" id="KW-1185">Reference proteome</keyword>
<feature type="domain" description="ChrR-like cupin" evidence="1">
    <location>
        <begin position="11"/>
        <end position="113"/>
    </location>
</feature>
<dbReference type="KEGG" id="scor:J3U87_31825"/>